<protein>
    <recommendedName>
        <fullName evidence="1">Type IV secretion system putative lipoprotein virB7</fullName>
    </recommendedName>
</protein>
<keyword evidence="5" id="KW-0449">Lipoprotein</keyword>
<evidence type="ECO:0000256" key="2">
    <source>
        <dbReference type="ARBA" id="ARBA00022729"/>
    </source>
</evidence>
<feature type="region of interest" description="Disordered" evidence="3">
    <location>
        <begin position="63"/>
        <end position="82"/>
    </location>
</feature>
<organism evidence="5 6">
    <name type="scientific">Pasteurella oralis</name>
    <dbReference type="NCBI Taxonomy" id="1071947"/>
    <lineage>
        <taxon>Bacteria</taxon>
        <taxon>Pseudomonadati</taxon>
        <taxon>Pseudomonadota</taxon>
        <taxon>Gammaproteobacteria</taxon>
        <taxon>Pasteurellales</taxon>
        <taxon>Pasteurellaceae</taxon>
        <taxon>Pasteurella</taxon>
    </lineage>
</organism>
<comment type="caution">
    <text evidence="5">The sequence shown here is derived from an EMBL/GenBank/DDBJ whole genome shotgun (WGS) entry which is preliminary data.</text>
</comment>
<evidence type="ECO:0000313" key="6">
    <source>
        <dbReference type="Proteomes" id="UP001597420"/>
    </source>
</evidence>
<feature type="chain" id="PRO_5047030420" description="Type IV secretion system putative lipoprotein virB7" evidence="4">
    <location>
        <begin position="22"/>
        <end position="207"/>
    </location>
</feature>
<evidence type="ECO:0000256" key="1">
    <source>
        <dbReference type="ARBA" id="ARBA00017922"/>
    </source>
</evidence>
<keyword evidence="6" id="KW-1185">Reference proteome</keyword>
<reference evidence="6" key="1">
    <citation type="journal article" date="2019" name="Int. J. Syst. Evol. Microbiol.">
        <title>The Global Catalogue of Microorganisms (GCM) 10K type strain sequencing project: providing services to taxonomists for standard genome sequencing and annotation.</title>
        <authorList>
            <consortium name="The Broad Institute Genomics Platform"/>
            <consortium name="The Broad Institute Genome Sequencing Center for Infectious Disease"/>
            <person name="Wu L."/>
            <person name="Ma J."/>
        </authorList>
    </citation>
    <scope>NUCLEOTIDE SEQUENCE [LARGE SCALE GENOMIC DNA]</scope>
    <source>
        <strain evidence="6">CCM 7950</strain>
    </source>
</reference>
<sequence length="207" mass="22998">MKKLLPTLLIAVVLSGCSARAILVQKKTAYDPTTDARIRIYQSNGNKTTKILSATSCKQVQEGQKQIRSRNPFKSENTHNGLPRRTLKSVSIGMPQTQYSVDTLKRDSYFDTVSFIEQRIIANEPAIVSGTTWFGTTGYVGNAKTHSNTYCEINAEFMPKAGVDYELHYQFTGKECSVRINTLTPLETPTGKVTAKVGENVPLKRCK</sequence>
<keyword evidence="2 4" id="KW-0732">Signal</keyword>
<dbReference type="RefSeq" id="WP_379096169.1">
    <property type="nucleotide sequence ID" value="NZ_JBHUFP010000004.1"/>
</dbReference>
<proteinExistence type="predicted"/>
<evidence type="ECO:0000313" key="5">
    <source>
        <dbReference type="EMBL" id="MFD1805417.1"/>
    </source>
</evidence>
<name>A0ABW4NS13_9PAST</name>
<gene>
    <name evidence="5" type="ORF">ACFSAV_03365</name>
</gene>
<feature type="signal peptide" evidence="4">
    <location>
        <begin position="1"/>
        <end position="21"/>
    </location>
</feature>
<accession>A0ABW4NS13</accession>
<evidence type="ECO:0000256" key="4">
    <source>
        <dbReference type="SAM" id="SignalP"/>
    </source>
</evidence>
<dbReference type="InterPro" id="IPR012640">
    <property type="entry name" value="Membr_lipoprot_lipid_attach_CS"/>
</dbReference>
<dbReference type="EMBL" id="JBHUFP010000004">
    <property type="protein sequence ID" value="MFD1805417.1"/>
    <property type="molecule type" value="Genomic_DNA"/>
</dbReference>
<dbReference type="Pfam" id="PF08139">
    <property type="entry name" value="LPAM_1"/>
    <property type="match status" value="1"/>
</dbReference>
<dbReference type="PROSITE" id="PS51257">
    <property type="entry name" value="PROKAR_LIPOPROTEIN"/>
    <property type="match status" value="1"/>
</dbReference>
<dbReference type="Proteomes" id="UP001597420">
    <property type="component" value="Unassembled WGS sequence"/>
</dbReference>
<evidence type="ECO:0000256" key="3">
    <source>
        <dbReference type="SAM" id="MobiDB-lite"/>
    </source>
</evidence>